<feature type="transmembrane region" description="Helical" evidence="10">
    <location>
        <begin position="1225"/>
        <end position="1246"/>
    </location>
</feature>
<evidence type="ECO:0000313" key="12">
    <source>
        <dbReference type="EMBL" id="CCG82129.1"/>
    </source>
</evidence>
<feature type="domain" description="ABC transporter" evidence="11">
    <location>
        <begin position="766"/>
        <end position="1012"/>
    </location>
</feature>
<feature type="transmembrane region" description="Helical" evidence="10">
    <location>
        <begin position="599"/>
        <end position="617"/>
    </location>
</feature>
<dbReference type="GO" id="GO:0016887">
    <property type="term" value="F:ATP hydrolysis activity"/>
    <property type="evidence" value="ECO:0007669"/>
    <property type="project" value="InterPro"/>
</dbReference>
<dbReference type="Proteomes" id="UP000013776">
    <property type="component" value="Unassembled WGS sequence"/>
</dbReference>
<dbReference type="Pfam" id="PF00005">
    <property type="entry name" value="ABC_tran"/>
    <property type="match status" value="2"/>
</dbReference>
<keyword evidence="7 10" id="KW-1133">Transmembrane helix</keyword>
<evidence type="ECO:0000256" key="5">
    <source>
        <dbReference type="ARBA" id="ARBA00022741"/>
    </source>
</evidence>
<dbReference type="Gene3D" id="3.40.50.300">
    <property type="entry name" value="P-loop containing nucleotide triphosphate hydrolases"/>
    <property type="match status" value="2"/>
</dbReference>
<feature type="region of interest" description="Disordered" evidence="9">
    <location>
        <begin position="1411"/>
        <end position="1435"/>
    </location>
</feature>
<evidence type="ECO:0000256" key="10">
    <source>
        <dbReference type="SAM" id="Phobius"/>
    </source>
</evidence>
<feature type="transmembrane region" description="Helical" evidence="10">
    <location>
        <begin position="542"/>
        <end position="559"/>
    </location>
</feature>
<dbReference type="InterPro" id="IPR003593">
    <property type="entry name" value="AAA+_ATPase"/>
</dbReference>
<protein>
    <submittedName>
        <fullName evidence="12">ABC transporter</fullName>
    </submittedName>
</protein>
<feature type="transmembrane region" description="Helical" evidence="10">
    <location>
        <begin position="506"/>
        <end position="530"/>
    </location>
</feature>
<feature type="region of interest" description="Disordered" evidence="9">
    <location>
        <begin position="737"/>
        <end position="759"/>
    </location>
</feature>
<feature type="transmembrane region" description="Helical" evidence="10">
    <location>
        <begin position="676"/>
        <end position="696"/>
    </location>
</feature>
<evidence type="ECO:0000256" key="9">
    <source>
        <dbReference type="SAM" id="MobiDB-lite"/>
    </source>
</evidence>
<gene>
    <name evidence="12" type="ORF">TAPDE_002070</name>
</gene>
<dbReference type="InterPro" id="IPR034003">
    <property type="entry name" value="ABCG_PDR_2"/>
</dbReference>
<comment type="subcellular location">
    <subcellularLocation>
        <location evidence="1">Membrane</location>
        <topology evidence="1">Multi-pass membrane protein</topology>
    </subcellularLocation>
</comment>
<dbReference type="EMBL" id="CAHR02000071">
    <property type="protein sequence ID" value="CCG82129.1"/>
    <property type="molecule type" value="Genomic_DNA"/>
</dbReference>
<dbReference type="InterPro" id="IPR010929">
    <property type="entry name" value="PDR_CDR_ABC"/>
</dbReference>
<dbReference type="OrthoDB" id="245989at2759"/>
<dbReference type="Pfam" id="PF06422">
    <property type="entry name" value="PDR_CDR"/>
    <property type="match status" value="2"/>
</dbReference>
<dbReference type="SMART" id="SM00382">
    <property type="entry name" value="AAA"/>
    <property type="match status" value="2"/>
</dbReference>
<dbReference type="CDD" id="cd03232">
    <property type="entry name" value="ABCG_PDR_domain2"/>
    <property type="match status" value="1"/>
</dbReference>
<comment type="caution">
    <text evidence="12">The sequence shown here is derived from an EMBL/GenBank/DDBJ whole genome shotgun (WGS) entry which is preliminary data.</text>
</comment>
<evidence type="ECO:0000256" key="8">
    <source>
        <dbReference type="ARBA" id="ARBA00023136"/>
    </source>
</evidence>
<evidence type="ECO:0000256" key="6">
    <source>
        <dbReference type="ARBA" id="ARBA00022840"/>
    </source>
</evidence>
<sequence>MTAIDQDPDSHESTEFNDLLAEIFDRDEMKKKNVGVLFKDFSVEGQGVGAATAPTVGQIALKIAMIPLLPALLVKKCFTRGKGGKHTTRTLINNFNGCVRDGEMLLVLGQPGSGCTTFLRALANQRTSFKSVTGDVSYGGIGWEEMSKKYRGEVVYNSEDDLHYSTLSVGQTLRFALKTRTPAERPSGETRNDYQAKFLDVLGKIFGITHTFATKVGDEMIRGVSGGEKKRVSIAEVFVNRASVGCWDNSTRGLDASTAVEYCRSLRVLTNIAKVSTIVTIYQAGEQLYDFFDKVLLIDAGKCLYYGPAEVAKAYFEDLGFVQESRQTTADFLTSITDVKARKIKDGSHPPQSAAALEAAYRKSDVAKLMFEDMADFESVFQKKHLDESFRDTESDKKGKRHGVYALPFHKQVWYCTVRQYQINFGDKFALIGKNASAVFQGLIIGSLFYNMPQNTNGAFLRGGVLFFSLLFNALLALAELSSAFASRPILMKHKSFTFYRPAAYALAQVVADVPIIFFQVAAFDLVIYFLSHLQYTPSQFFINYLFLYICTMSMYAFFRMLGALVPSLDAATAISGVAIQALIVYAGYIIPRPSMHPWFVWIFYINPLAYGFEALMANEFYNLQLTCVEPRLAPFGAGGPYTSQGCAIAGSTVDSTVVNGAAYISESFQYTRSHLWRNFGIIIGFFIFFVVMTCIGTERQKPFANGGGGLVYLKGKEPKEVKEALAGDKAIDAGAAAQENEIKETSTDSEKSDQMGGFEKSETTFTWQNVSYTVPDPANKGQMRTLTNKVSGWVKPGQLTCLVGASGAGKTTLLNTLAQRQSTGVVTGDMLVDGRKLPKSFQRSTGYCEQMDIHEPTATVREALQFSALLRQPRETPTAEKYEYVEEIIKLLEMEHIADALIGTVGAGLSVEQRKRVTLGVELASKPSLLLFLDEPTSGLDSQSAWNIVRFLRKLAEAGQALLVTIHQPSAILFQEFDNLLLLGPGGNTIYFGELGDKCRTMIDYFHDNGSEECPKDANPAEWILDVVGAGGGIGAAKAKQDWPKIWNESEESKKVHKEIQRIRDERGGTQNKFERDTREFAMPMSAQIMAVTKRIFIAYWRTPQYAMGKLMLHITTGLFNCFTFFQLGRTVQDQQNRLFSLFLVLTIAPPLIQQLQPRYLSFRALFTGREKQSKIYSFVAICFGSILVEIPYSIFCGTVFFCCWFFGPFPMSLVRDISRAGSVWLFVSLFEIFYVTLGIMIASIAPTPLFASLLVPTFFSFIIAFCGVLSPPSAMPYFWRNFMYPLTPFHYLLESLLTLVEHDNVVRCATNEFARFTPVNGQTCQQYAGLFVRTVGGYLNDPTTTGECEYCQYANGDEYTAGLQVYWGHRWRNYGIFWAYILFNIFLIFLCTYLYCGGIKNLTGLFKRKQSGAPGKKRSDPLSEKGNEPMASA</sequence>
<name>R4X8Y7_TAPDE</name>
<dbReference type="Pfam" id="PF01061">
    <property type="entry name" value="ABC2_membrane"/>
    <property type="match status" value="2"/>
</dbReference>
<proteinExistence type="inferred from homology"/>
<dbReference type="InterPro" id="IPR043926">
    <property type="entry name" value="ABCG_dom"/>
</dbReference>
<dbReference type="eggNOG" id="KOG0065">
    <property type="taxonomic scope" value="Eukaryota"/>
</dbReference>
<evidence type="ECO:0000256" key="2">
    <source>
        <dbReference type="ARBA" id="ARBA00006012"/>
    </source>
</evidence>
<feature type="compositionally biased region" description="Basic and acidic residues" evidence="9">
    <location>
        <begin position="741"/>
        <end position="754"/>
    </location>
</feature>
<evidence type="ECO:0000256" key="4">
    <source>
        <dbReference type="ARBA" id="ARBA00022692"/>
    </source>
</evidence>
<feature type="transmembrane region" description="Helical" evidence="10">
    <location>
        <begin position="1252"/>
        <end position="1272"/>
    </location>
</feature>
<dbReference type="FunFam" id="3.40.50.300:FF:000054">
    <property type="entry name" value="ABC multidrug transporter atrF"/>
    <property type="match status" value="1"/>
</dbReference>
<reference evidence="12 13" key="1">
    <citation type="journal article" date="2013" name="MBio">
        <title>Genome sequencing of the plant pathogen Taphrina deformans, the causal agent of peach leaf curl.</title>
        <authorList>
            <person name="Cisse O.H."/>
            <person name="Almeida J.M.G.C.F."/>
            <person name="Fonseca A."/>
            <person name="Kumar A.A."/>
            <person name="Salojaervi J."/>
            <person name="Overmyer K."/>
            <person name="Hauser P.M."/>
            <person name="Pagni M."/>
        </authorList>
    </citation>
    <scope>NUCLEOTIDE SEQUENCE [LARGE SCALE GENOMIC DNA]</scope>
    <source>
        <strain evidence="13">PYCC 5710 / ATCC 11124 / CBS 356.35 / IMI 108563 / JCM 9778 / NBRC 8474</strain>
    </source>
</reference>
<feature type="compositionally biased region" description="Basic and acidic residues" evidence="9">
    <location>
        <begin position="1419"/>
        <end position="1429"/>
    </location>
</feature>
<feature type="transmembrane region" description="Helical" evidence="10">
    <location>
        <begin position="1108"/>
        <end position="1127"/>
    </location>
</feature>
<keyword evidence="4 10" id="KW-0812">Transmembrane</keyword>
<keyword evidence="5" id="KW-0547">Nucleotide-binding</keyword>
<keyword evidence="13" id="KW-1185">Reference proteome</keyword>
<dbReference type="Pfam" id="PF19055">
    <property type="entry name" value="ABC2_membrane_7"/>
    <property type="match status" value="1"/>
</dbReference>
<dbReference type="CDD" id="cd03233">
    <property type="entry name" value="ABCG_PDR_domain1"/>
    <property type="match status" value="1"/>
</dbReference>
<dbReference type="InterPro" id="IPR013525">
    <property type="entry name" value="ABC2_TM"/>
</dbReference>
<feature type="transmembrane region" description="Helical" evidence="10">
    <location>
        <begin position="1177"/>
        <end position="1204"/>
    </location>
</feature>
<feature type="transmembrane region" description="Helical" evidence="10">
    <location>
        <begin position="1378"/>
        <end position="1397"/>
    </location>
</feature>
<dbReference type="GO" id="GO:0016020">
    <property type="term" value="C:membrane"/>
    <property type="evidence" value="ECO:0007669"/>
    <property type="project" value="UniProtKB-SubCell"/>
</dbReference>
<dbReference type="InterPro" id="IPR017871">
    <property type="entry name" value="ABC_transporter-like_CS"/>
</dbReference>
<dbReference type="InterPro" id="IPR034001">
    <property type="entry name" value="ABCG_PDR_1"/>
</dbReference>
<dbReference type="SUPFAM" id="SSF52540">
    <property type="entry name" value="P-loop containing nucleoside triphosphate hydrolases"/>
    <property type="match status" value="2"/>
</dbReference>
<comment type="similarity">
    <text evidence="2">Belongs to the ABC transporter superfamily. ABCG family. PDR (TC 3.A.1.205) subfamily.</text>
</comment>
<accession>R4X8Y7</accession>
<evidence type="ECO:0000256" key="3">
    <source>
        <dbReference type="ARBA" id="ARBA00022448"/>
    </source>
</evidence>
<dbReference type="PROSITE" id="PS50893">
    <property type="entry name" value="ABC_TRANSPORTER_2"/>
    <property type="match status" value="2"/>
</dbReference>
<evidence type="ECO:0000313" key="13">
    <source>
        <dbReference type="Proteomes" id="UP000013776"/>
    </source>
</evidence>
<evidence type="ECO:0000259" key="11">
    <source>
        <dbReference type="PROSITE" id="PS50893"/>
    </source>
</evidence>
<dbReference type="PANTHER" id="PTHR19241">
    <property type="entry name" value="ATP-BINDING CASSETTE TRANSPORTER"/>
    <property type="match status" value="1"/>
</dbReference>
<keyword evidence="8 10" id="KW-0472">Membrane</keyword>
<evidence type="ECO:0000256" key="7">
    <source>
        <dbReference type="ARBA" id="ARBA00022989"/>
    </source>
</evidence>
<feature type="transmembrane region" description="Helical" evidence="10">
    <location>
        <begin position="571"/>
        <end position="592"/>
    </location>
</feature>
<organism evidence="12 13">
    <name type="scientific">Taphrina deformans (strain PYCC 5710 / ATCC 11124 / CBS 356.35 / IMI 108563 / JCM 9778 / NBRC 8474)</name>
    <name type="common">Peach leaf curl fungus</name>
    <name type="synonym">Lalaria deformans</name>
    <dbReference type="NCBI Taxonomy" id="1097556"/>
    <lineage>
        <taxon>Eukaryota</taxon>
        <taxon>Fungi</taxon>
        <taxon>Dikarya</taxon>
        <taxon>Ascomycota</taxon>
        <taxon>Taphrinomycotina</taxon>
        <taxon>Taphrinomycetes</taxon>
        <taxon>Taphrinales</taxon>
        <taxon>Taphrinaceae</taxon>
        <taxon>Taphrina</taxon>
    </lineage>
</organism>
<dbReference type="GO" id="GO:0140359">
    <property type="term" value="F:ABC-type transporter activity"/>
    <property type="evidence" value="ECO:0007669"/>
    <property type="project" value="InterPro"/>
</dbReference>
<keyword evidence="3" id="KW-0813">Transport</keyword>
<dbReference type="STRING" id="1097556.R4X8Y7"/>
<feature type="transmembrane region" description="Helical" evidence="10">
    <location>
        <begin position="1139"/>
        <end position="1157"/>
    </location>
</feature>
<feature type="transmembrane region" description="Helical" evidence="10">
    <location>
        <begin position="429"/>
        <end position="452"/>
    </location>
</feature>
<evidence type="ECO:0000256" key="1">
    <source>
        <dbReference type="ARBA" id="ARBA00004141"/>
    </source>
</evidence>
<dbReference type="InterPro" id="IPR003439">
    <property type="entry name" value="ABC_transporter-like_ATP-bd"/>
</dbReference>
<dbReference type="PROSITE" id="PS00211">
    <property type="entry name" value="ABC_TRANSPORTER_1"/>
    <property type="match status" value="1"/>
</dbReference>
<dbReference type="GO" id="GO:0005524">
    <property type="term" value="F:ATP binding"/>
    <property type="evidence" value="ECO:0007669"/>
    <property type="project" value="UniProtKB-KW"/>
</dbReference>
<dbReference type="InterPro" id="IPR027417">
    <property type="entry name" value="P-loop_NTPase"/>
</dbReference>
<feature type="transmembrane region" description="Helical" evidence="10">
    <location>
        <begin position="464"/>
        <end position="486"/>
    </location>
</feature>
<feature type="domain" description="ABC transporter" evidence="11">
    <location>
        <begin position="72"/>
        <end position="325"/>
    </location>
</feature>
<keyword evidence="6" id="KW-0067">ATP-binding</keyword>